<keyword evidence="3 6" id="KW-0547">Nucleotide-binding</keyword>
<evidence type="ECO:0000256" key="1">
    <source>
        <dbReference type="ARBA" id="ARBA00004790"/>
    </source>
</evidence>
<dbReference type="EMBL" id="JADINB010000118">
    <property type="protein sequence ID" value="MBO8429289.1"/>
    <property type="molecule type" value="Genomic_DNA"/>
</dbReference>
<dbReference type="FunFam" id="3.40.50.620:FF:000106">
    <property type="entry name" value="Glutamine-dependent NAD(+) synthetase"/>
    <property type="match status" value="1"/>
</dbReference>
<dbReference type="InterPro" id="IPR003694">
    <property type="entry name" value="NAD_synthase"/>
</dbReference>
<dbReference type="NCBIfam" id="TIGR00552">
    <property type="entry name" value="nadE"/>
    <property type="match status" value="1"/>
</dbReference>
<keyword evidence="4 6" id="KW-0067">ATP-binding</keyword>
<dbReference type="GO" id="GO:0003952">
    <property type="term" value="F:NAD+ synthase (glutamine-hydrolyzing) activity"/>
    <property type="evidence" value="ECO:0007669"/>
    <property type="project" value="InterPro"/>
</dbReference>
<protein>
    <recommendedName>
        <fullName evidence="7">NH(3)-dependent NAD(+) synthetase</fullName>
        <ecNumber evidence="7">6.3.1.5</ecNumber>
    </recommendedName>
</protein>
<keyword evidence="2 6" id="KW-0436">Ligase</keyword>
<dbReference type="Pfam" id="PF02540">
    <property type="entry name" value="NAD_synthase"/>
    <property type="match status" value="1"/>
</dbReference>
<dbReference type="GO" id="GO:0004359">
    <property type="term" value="F:glutaminase activity"/>
    <property type="evidence" value="ECO:0007669"/>
    <property type="project" value="InterPro"/>
</dbReference>
<dbReference type="InterPro" id="IPR022310">
    <property type="entry name" value="NAD/GMP_synthase"/>
</dbReference>
<dbReference type="GO" id="GO:0005524">
    <property type="term" value="F:ATP binding"/>
    <property type="evidence" value="ECO:0007669"/>
    <property type="project" value="UniProtKB-KW"/>
</dbReference>
<comment type="similarity">
    <text evidence="6">Belongs to the NAD synthetase family.</text>
</comment>
<reference evidence="9" key="2">
    <citation type="journal article" date="2021" name="PeerJ">
        <title>Extensive microbial diversity within the chicken gut microbiome revealed by metagenomics and culture.</title>
        <authorList>
            <person name="Gilroy R."/>
            <person name="Ravi A."/>
            <person name="Getino M."/>
            <person name="Pursley I."/>
            <person name="Horton D.L."/>
            <person name="Alikhan N.F."/>
            <person name="Baker D."/>
            <person name="Gharbi K."/>
            <person name="Hall N."/>
            <person name="Watson M."/>
            <person name="Adriaenssens E.M."/>
            <person name="Foster-Nyarko E."/>
            <person name="Jarju S."/>
            <person name="Secka A."/>
            <person name="Antonio M."/>
            <person name="Oren A."/>
            <person name="Chaudhuri R.R."/>
            <person name="La Ragione R."/>
            <person name="Hildebrand F."/>
            <person name="Pallen M.J."/>
        </authorList>
    </citation>
    <scope>NUCLEOTIDE SEQUENCE</scope>
    <source>
        <strain evidence="9">15467</strain>
    </source>
</reference>
<dbReference type="Proteomes" id="UP000823635">
    <property type="component" value="Unassembled WGS sequence"/>
</dbReference>
<evidence type="ECO:0000256" key="7">
    <source>
        <dbReference type="RuleBase" id="RU003812"/>
    </source>
</evidence>
<dbReference type="GO" id="GO:0009435">
    <property type="term" value="P:NAD+ biosynthetic process"/>
    <property type="evidence" value="ECO:0007669"/>
    <property type="project" value="InterPro"/>
</dbReference>
<accession>A0A9D9GYC4</accession>
<evidence type="ECO:0000259" key="8">
    <source>
        <dbReference type="Pfam" id="PF02540"/>
    </source>
</evidence>
<evidence type="ECO:0000256" key="2">
    <source>
        <dbReference type="ARBA" id="ARBA00022598"/>
    </source>
</evidence>
<organism evidence="9 10">
    <name type="scientific">Candidatus Egerieousia excrementavium</name>
    <dbReference type="NCBI Taxonomy" id="2840778"/>
    <lineage>
        <taxon>Bacteria</taxon>
        <taxon>Pseudomonadati</taxon>
        <taxon>Bacteroidota</taxon>
        <taxon>Bacteroidia</taxon>
        <taxon>Bacteroidales</taxon>
        <taxon>Candidatus Egerieousia</taxon>
    </lineage>
</organism>
<comment type="pathway">
    <text evidence="1">Cofactor biosynthesis; NAD(+) biosynthesis.</text>
</comment>
<evidence type="ECO:0000256" key="3">
    <source>
        <dbReference type="ARBA" id="ARBA00022741"/>
    </source>
</evidence>
<comment type="catalytic activity">
    <reaction evidence="7">
        <text>deamido-NAD(+) + NH4(+) + ATP = AMP + diphosphate + NAD(+) + H(+)</text>
        <dbReference type="Rhea" id="RHEA:21188"/>
        <dbReference type="ChEBI" id="CHEBI:15378"/>
        <dbReference type="ChEBI" id="CHEBI:28938"/>
        <dbReference type="ChEBI" id="CHEBI:30616"/>
        <dbReference type="ChEBI" id="CHEBI:33019"/>
        <dbReference type="ChEBI" id="CHEBI:57540"/>
        <dbReference type="ChEBI" id="CHEBI:58437"/>
        <dbReference type="ChEBI" id="CHEBI:456215"/>
        <dbReference type="EC" id="6.3.1.5"/>
    </reaction>
</comment>
<dbReference type="EC" id="6.3.1.5" evidence="7"/>
<evidence type="ECO:0000256" key="5">
    <source>
        <dbReference type="ARBA" id="ARBA00023027"/>
    </source>
</evidence>
<sequence>MYSEELNIEAAHQTLVCGIRKFFSGSGISKAILGLSGGIDSAVVAALATEALGKENVHGFMMPSEFSTLHSIQDAVDLAESLDIRYNVIPIGKIYNKFMKELQPVFGVNNQWNVAEENLQARIRGTLLMAYSNKFNALALNTSNKSELSVGYGTLYGDLAGAVMVIADIYKTEVYELAEFINRERRIIPQSTITKAPSAELRQGQKDSDSLPDYSLLDYILHSLNEGGKSPEKLLEEGVDKDILNKVTDLMGKARFKLMQVPPVIKVSSKPLVEKSKWIC</sequence>
<evidence type="ECO:0000256" key="4">
    <source>
        <dbReference type="ARBA" id="ARBA00022840"/>
    </source>
</evidence>
<dbReference type="CDD" id="cd00553">
    <property type="entry name" value="NAD_synthase"/>
    <property type="match status" value="1"/>
</dbReference>
<reference evidence="9" key="1">
    <citation type="submission" date="2020-10" db="EMBL/GenBank/DDBJ databases">
        <authorList>
            <person name="Gilroy R."/>
        </authorList>
    </citation>
    <scope>NUCLEOTIDE SEQUENCE</scope>
    <source>
        <strain evidence="9">15467</strain>
    </source>
</reference>
<dbReference type="GO" id="GO:0008795">
    <property type="term" value="F:NAD+ synthase activity"/>
    <property type="evidence" value="ECO:0007669"/>
    <property type="project" value="UniProtKB-EC"/>
</dbReference>
<comment type="caution">
    <text evidence="9">The sequence shown here is derived from an EMBL/GenBank/DDBJ whole genome shotgun (WGS) entry which is preliminary data.</text>
</comment>
<evidence type="ECO:0000313" key="10">
    <source>
        <dbReference type="Proteomes" id="UP000823635"/>
    </source>
</evidence>
<proteinExistence type="inferred from homology"/>
<dbReference type="InterPro" id="IPR014729">
    <property type="entry name" value="Rossmann-like_a/b/a_fold"/>
</dbReference>
<evidence type="ECO:0000313" key="9">
    <source>
        <dbReference type="EMBL" id="MBO8429289.1"/>
    </source>
</evidence>
<feature type="domain" description="NAD/GMP synthase" evidence="8">
    <location>
        <begin position="14"/>
        <end position="259"/>
    </location>
</feature>
<dbReference type="GO" id="GO:0005737">
    <property type="term" value="C:cytoplasm"/>
    <property type="evidence" value="ECO:0007669"/>
    <property type="project" value="InterPro"/>
</dbReference>
<gene>
    <name evidence="9" type="primary">nadE</name>
    <name evidence="9" type="ORF">IAC68_05105</name>
</gene>
<dbReference type="AlphaFoldDB" id="A0A9D9GYC4"/>
<dbReference type="PANTHER" id="PTHR23090">
    <property type="entry name" value="NH 3 /GLUTAMINE-DEPENDENT NAD + SYNTHETASE"/>
    <property type="match status" value="1"/>
</dbReference>
<evidence type="ECO:0000256" key="6">
    <source>
        <dbReference type="RuleBase" id="RU003811"/>
    </source>
</evidence>
<dbReference type="Gene3D" id="3.40.50.620">
    <property type="entry name" value="HUPs"/>
    <property type="match status" value="1"/>
</dbReference>
<dbReference type="PANTHER" id="PTHR23090:SF9">
    <property type="entry name" value="GLUTAMINE-DEPENDENT NAD(+) SYNTHETASE"/>
    <property type="match status" value="1"/>
</dbReference>
<dbReference type="SUPFAM" id="SSF52402">
    <property type="entry name" value="Adenine nucleotide alpha hydrolases-like"/>
    <property type="match status" value="1"/>
</dbReference>
<keyword evidence="5 6" id="KW-0520">NAD</keyword>
<name>A0A9D9GYC4_9BACT</name>